<dbReference type="NCBIfam" id="TIGR01200">
    <property type="entry name" value="GLPGLI"/>
    <property type="match status" value="1"/>
</dbReference>
<evidence type="ECO:0000313" key="1">
    <source>
        <dbReference type="EMBL" id="GEM50326.1"/>
    </source>
</evidence>
<dbReference type="Pfam" id="PF09697">
    <property type="entry name" value="Porph_ging"/>
    <property type="match status" value="1"/>
</dbReference>
<protein>
    <recommendedName>
        <fullName evidence="3">GLPGLI family protein</fullName>
    </recommendedName>
</protein>
<accession>A0A511NCM4</accession>
<dbReference type="EMBL" id="BJXC01000001">
    <property type="protein sequence ID" value="GEM50326.1"/>
    <property type="molecule type" value="Genomic_DNA"/>
</dbReference>
<proteinExistence type="predicted"/>
<keyword evidence="2" id="KW-1185">Reference proteome</keyword>
<dbReference type="AlphaFoldDB" id="A0A511NCM4"/>
<evidence type="ECO:0000313" key="2">
    <source>
        <dbReference type="Proteomes" id="UP000321245"/>
    </source>
</evidence>
<evidence type="ECO:0008006" key="3">
    <source>
        <dbReference type="Google" id="ProtNLM"/>
    </source>
</evidence>
<dbReference type="RefSeq" id="WP_081623179.1">
    <property type="nucleotide sequence ID" value="NZ_BJXC01000001.1"/>
</dbReference>
<name>A0A511NCM4_9FLAO</name>
<dbReference type="STRING" id="1218108.GCA_000382425_00114"/>
<dbReference type="Proteomes" id="UP000321245">
    <property type="component" value="Unassembled WGS sequence"/>
</dbReference>
<organism evidence="1 2">
    <name type="scientific">Empedobacter brevis NBRC 14943 = ATCC 43319</name>
    <dbReference type="NCBI Taxonomy" id="1218108"/>
    <lineage>
        <taxon>Bacteria</taxon>
        <taxon>Pseudomonadati</taxon>
        <taxon>Bacteroidota</taxon>
        <taxon>Flavobacteriia</taxon>
        <taxon>Flavobacteriales</taxon>
        <taxon>Weeksellaceae</taxon>
        <taxon>Empedobacter</taxon>
    </lineage>
</organism>
<reference evidence="1 2" key="1">
    <citation type="submission" date="2019-07" db="EMBL/GenBank/DDBJ databases">
        <title>Whole genome shotgun sequence of Empedobacter brevis NBRC 14943.</title>
        <authorList>
            <person name="Hosoyama A."/>
            <person name="Uohara A."/>
            <person name="Ohji S."/>
            <person name="Ichikawa N."/>
        </authorList>
    </citation>
    <scope>NUCLEOTIDE SEQUENCE [LARGE SCALE GENOMIC DNA]</scope>
    <source>
        <strain evidence="1 2">NBRC 14943</strain>
    </source>
</reference>
<comment type="caution">
    <text evidence="1">The sequence shown here is derived from an EMBL/GenBank/DDBJ whole genome shotgun (WGS) entry which is preliminary data.</text>
</comment>
<dbReference type="GeneID" id="84651753"/>
<dbReference type="OrthoDB" id="1068986at2"/>
<gene>
    <name evidence="1" type="ORF">EB1_01160</name>
</gene>
<sequence length="249" mass="28079">MRKLLLTFLFSGTILSAQEKFAVEYRQQNEANPEKVREFEIEMKQKGSGGSFKIGGKDLFYQLDYANGISVFSKIETINNDQSLSAGNSSFAIHMGGEHKELIGNQLTESFSQDVILDGENYRVNYPFKNYEWKVTTEEATILGYKVIKAIAEKEGITAWFAPEIKVNIGPNQINGLPGLILKSETQLKNKFETKITMLAEKINLAPKKAAKLKKSKGKDITSEEFKKLQEESKEKFKNSFSIGVDKNK</sequence>
<dbReference type="InterPro" id="IPR005901">
    <property type="entry name" value="GLPGLI"/>
</dbReference>